<keyword evidence="2" id="KW-0521">NADP</keyword>
<sequence>MYLPSFDLKNKTALITGAGRGIGRALALGYAEAGADVILLSRTEDELQAVAEEIRAKGRKAYPLPADVTSTESIKNVFAEIESQQLNVDILINNAGMNIRSKALDVTESEWETIVNTNMKSAFFMSQKAAEWMKKNGKGGRIINISSVAGKTALRTGVVYAQTKAAMIQMTKVLAFEWGQDNIQVNSIGPWYFETPLTEKILQDKAYVADILAVTPLKRIGQLPELVGPAVFLGSDAASYITGQTLFVDGGMTIHGF</sequence>
<dbReference type="Pfam" id="PF13561">
    <property type="entry name" value="adh_short_C2"/>
    <property type="match status" value="1"/>
</dbReference>
<dbReference type="NCBIfam" id="NF005559">
    <property type="entry name" value="PRK07231.1"/>
    <property type="match status" value="1"/>
</dbReference>
<comment type="caution">
    <text evidence="10">The sequence shown here is derived from an EMBL/GenBank/DDBJ whole genome shotgun (WGS) entry which is preliminary data.</text>
</comment>
<dbReference type="EC" id="1.1.1.378" evidence="8"/>
<dbReference type="AlphaFoldDB" id="A0A084H4M6"/>
<gene>
    <name evidence="10" type="ORF">GS18_0206435</name>
</gene>
<comment type="catalytic activity">
    <reaction evidence="5">
        <text>L-rhamnofuranose + NADP(+) = L-rhamnono-1,4-lactone + NADPH + H(+)</text>
        <dbReference type="Rhea" id="RHEA:42668"/>
        <dbReference type="ChEBI" id="CHEBI:15378"/>
        <dbReference type="ChEBI" id="CHEBI:16935"/>
        <dbReference type="ChEBI" id="CHEBI:17937"/>
        <dbReference type="ChEBI" id="CHEBI:57783"/>
        <dbReference type="ChEBI" id="CHEBI:58349"/>
        <dbReference type="EC" id="1.1.1.378"/>
    </reaction>
    <physiologicalReaction direction="left-to-right" evidence="5">
        <dbReference type="Rhea" id="RHEA:42669"/>
    </physiologicalReaction>
</comment>
<dbReference type="Proteomes" id="UP000028549">
    <property type="component" value="Unassembled WGS sequence"/>
</dbReference>
<protein>
    <recommendedName>
        <fullName evidence="9">L-rhamnose 1-dehydrogenase (NAD(P)(+))</fullName>
        <ecNumber evidence="8">1.1.1.378</ecNumber>
    </recommendedName>
</protein>
<dbReference type="RefSeq" id="WP_029565802.1">
    <property type="nucleotide sequence ID" value="NZ_JNVC02000001.1"/>
</dbReference>
<comment type="similarity">
    <text evidence="1">Belongs to the short-chain dehydrogenases/reductases (SDR) family.</text>
</comment>
<keyword evidence="3" id="KW-0560">Oxidoreductase</keyword>
<evidence type="ECO:0000313" key="10">
    <source>
        <dbReference type="EMBL" id="KEZ54538.1"/>
    </source>
</evidence>
<dbReference type="PRINTS" id="PR00081">
    <property type="entry name" value="GDHRDH"/>
</dbReference>
<dbReference type="InterPro" id="IPR036291">
    <property type="entry name" value="NAD(P)-bd_dom_sf"/>
</dbReference>
<dbReference type="PRINTS" id="PR00080">
    <property type="entry name" value="SDRFAMILY"/>
</dbReference>
<dbReference type="InterPro" id="IPR020904">
    <property type="entry name" value="Sc_DH/Rdtase_CS"/>
</dbReference>
<dbReference type="OrthoDB" id="9803333at2"/>
<evidence type="ECO:0000256" key="8">
    <source>
        <dbReference type="ARBA" id="ARBA00067020"/>
    </source>
</evidence>
<dbReference type="EMBL" id="JNVC02000001">
    <property type="protein sequence ID" value="KEZ54538.1"/>
    <property type="molecule type" value="Genomic_DNA"/>
</dbReference>
<evidence type="ECO:0000256" key="9">
    <source>
        <dbReference type="ARBA" id="ARBA00068170"/>
    </source>
</evidence>
<dbReference type="PANTHER" id="PTHR42760">
    <property type="entry name" value="SHORT-CHAIN DEHYDROGENASES/REDUCTASES FAMILY MEMBER"/>
    <property type="match status" value="1"/>
</dbReference>
<organism evidence="10 11">
    <name type="scientific">Metabacillus indicus</name>
    <name type="common">Bacillus indicus</name>
    <dbReference type="NCBI Taxonomy" id="246786"/>
    <lineage>
        <taxon>Bacteria</taxon>
        <taxon>Bacillati</taxon>
        <taxon>Bacillota</taxon>
        <taxon>Bacilli</taxon>
        <taxon>Bacillales</taxon>
        <taxon>Bacillaceae</taxon>
        <taxon>Metabacillus</taxon>
    </lineage>
</organism>
<accession>A0A084H4M6</accession>
<evidence type="ECO:0000256" key="6">
    <source>
        <dbReference type="ARBA" id="ARBA00052619"/>
    </source>
</evidence>
<dbReference type="SUPFAM" id="SSF51735">
    <property type="entry name" value="NAD(P)-binding Rossmann-fold domains"/>
    <property type="match status" value="1"/>
</dbReference>
<dbReference type="InterPro" id="IPR002347">
    <property type="entry name" value="SDR_fam"/>
</dbReference>
<dbReference type="PROSITE" id="PS00061">
    <property type="entry name" value="ADH_SHORT"/>
    <property type="match status" value="1"/>
</dbReference>
<evidence type="ECO:0000256" key="4">
    <source>
        <dbReference type="ARBA" id="ARBA00023308"/>
    </source>
</evidence>
<evidence type="ECO:0000256" key="7">
    <source>
        <dbReference type="ARBA" id="ARBA00060619"/>
    </source>
</evidence>
<name>A0A084H4M6_METID</name>
<dbReference type="FunFam" id="3.40.50.720:FF:000417">
    <property type="entry name" value="Glucose 1-dehydrogenase, putative"/>
    <property type="match status" value="1"/>
</dbReference>
<dbReference type="Gene3D" id="3.40.50.720">
    <property type="entry name" value="NAD(P)-binding Rossmann-like Domain"/>
    <property type="match status" value="1"/>
</dbReference>
<evidence type="ECO:0000256" key="1">
    <source>
        <dbReference type="ARBA" id="ARBA00006484"/>
    </source>
</evidence>
<reference evidence="10 11" key="1">
    <citation type="journal article" date="2005" name="Int. J. Syst. Evol. Microbiol.">
        <title>Bacillus cibi sp. nov., isolated from jeotgal, a traditional Korean fermented seafood.</title>
        <authorList>
            <person name="Yoon J.H."/>
            <person name="Lee C.H."/>
            <person name="Oh T.K."/>
        </authorList>
    </citation>
    <scope>NUCLEOTIDE SEQUENCE [LARGE SCALE GENOMIC DNA]</scope>
    <source>
        <strain evidence="10 11">DSM 16189</strain>
    </source>
</reference>
<proteinExistence type="inferred from homology"/>
<dbReference type="GO" id="GO:0016616">
    <property type="term" value="F:oxidoreductase activity, acting on the CH-OH group of donors, NAD or NADP as acceptor"/>
    <property type="evidence" value="ECO:0007669"/>
    <property type="project" value="TreeGrafter"/>
</dbReference>
<keyword evidence="11" id="KW-1185">Reference proteome</keyword>
<comment type="pathway">
    <text evidence="7">Carbohydrate degradation; L-rhamnose degradation.</text>
</comment>
<evidence type="ECO:0000256" key="3">
    <source>
        <dbReference type="ARBA" id="ARBA00023002"/>
    </source>
</evidence>
<dbReference type="GO" id="GO:0019301">
    <property type="term" value="P:rhamnose catabolic process"/>
    <property type="evidence" value="ECO:0007669"/>
    <property type="project" value="UniProtKB-ARBA"/>
</dbReference>
<evidence type="ECO:0000256" key="2">
    <source>
        <dbReference type="ARBA" id="ARBA00022857"/>
    </source>
</evidence>
<comment type="catalytic activity">
    <reaction evidence="6">
        <text>L-rhamnofuranose + NAD(+) = L-rhamnono-1,4-lactone + NADH + H(+)</text>
        <dbReference type="Rhea" id="RHEA:12649"/>
        <dbReference type="ChEBI" id="CHEBI:15378"/>
        <dbReference type="ChEBI" id="CHEBI:16935"/>
        <dbReference type="ChEBI" id="CHEBI:17937"/>
        <dbReference type="ChEBI" id="CHEBI:57540"/>
        <dbReference type="ChEBI" id="CHEBI:57945"/>
        <dbReference type="EC" id="1.1.1.378"/>
    </reaction>
    <physiologicalReaction direction="left-to-right" evidence="6">
        <dbReference type="Rhea" id="RHEA:12650"/>
    </physiologicalReaction>
</comment>
<evidence type="ECO:0000313" key="11">
    <source>
        <dbReference type="Proteomes" id="UP000028549"/>
    </source>
</evidence>
<evidence type="ECO:0000256" key="5">
    <source>
        <dbReference type="ARBA" id="ARBA00050510"/>
    </source>
</evidence>
<keyword evidence="4" id="KW-0684">Rhamnose metabolism</keyword>
<dbReference type="STRING" id="246786.GS18_0206435"/>